<evidence type="ECO:0000259" key="10">
    <source>
        <dbReference type="Pfam" id="PF19303"/>
    </source>
</evidence>
<dbReference type="OrthoDB" id="9810191at2"/>
<dbReference type="InterPro" id="IPR009080">
    <property type="entry name" value="tRNAsynth_Ia_anticodon-bd"/>
</dbReference>
<dbReference type="PRINTS" id="PR01041">
    <property type="entry name" value="TRNASYNTHMET"/>
</dbReference>
<feature type="binding site" evidence="8">
    <location>
        <position position="135"/>
    </location>
    <ligand>
        <name>Zn(2+)</name>
        <dbReference type="ChEBI" id="CHEBI:29105"/>
    </ligand>
</feature>
<feature type="domain" description="Methionyl-tRNA synthetase anticodon-binding" evidence="10">
    <location>
        <begin position="376"/>
        <end position="521"/>
    </location>
</feature>
<reference evidence="11 12" key="1">
    <citation type="journal article" date="2018" name="Int. J. Syst. Evol. Microbiol.">
        <title>Epidermidibacterium keratini gen. nov., sp. nov., a member of the family Sporichthyaceae, isolated from keratin epidermis.</title>
        <authorList>
            <person name="Lee D.G."/>
            <person name="Trujillo M.E."/>
            <person name="Kang S."/>
            <person name="Nam J.J."/>
            <person name="Kim Y.J."/>
        </authorList>
    </citation>
    <scope>NUCLEOTIDE SEQUENCE [LARGE SCALE GENOMIC DNA]</scope>
    <source>
        <strain evidence="11 12">EPI-7</strain>
    </source>
</reference>
<dbReference type="Gene3D" id="2.170.220.10">
    <property type="match status" value="1"/>
</dbReference>
<dbReference type="GO" id="GO:0004825">
    <property type="term" value="F:methionine-tRNA ligase activity"/>
    <property type="evidence" value="ECO:0007669"/>
    <property type="project" value="UniProtKB-UniRule"/>
</dbReference>
<keyword evidence="5 8" id="KW-0648">Protein biosynthesis</keyword>
<dbReference type="AlphaFoldDB" id="A0A7L4YPP9"/>
<proteinExistence type="inferred from homology"/>
<evidence type="ECO:0000313" key="11">
    <source>
        <dbReference type="EMBL" id="QHC01255.1"/>
    </source>
</evidence>
<dbReference type="FunFam" id="2.170.220.10:FF:000001">
    <property type="entry name" value="methionine--tRNA ligase, mitochondrial"/>
    <property type="match status" value="1"/>
</dbReference>
<evidence type="ECO:0000256" key="1">
    <source>
        <dbReference type="ARBA" id="ARBA00003314"/>
    </source>
</evidence>
<dbReference type="InterPro" id="IPR041872">
    <property type="entry name" value="Anticodon_Met"/>
</dbReference>
<dbReference type="Gene3D" id="3.40.50.620">
    <property type="entry name" value="HUPs"/>
    <property type="match status" value="1"/>
</dbReference>
<dbReference type="InterPro" id="IPR033911">
    <property type="entry name" value="MetRS_core"/>
</dbReference>
<evidence type="ECO:0000256" key="5">
    <source>
        <dbReference type="ARBA" id="ARBA00022917"/>
    </source>
</evidence>
<accession>A0A7L4YPP9</accession>
<evidence type="ECO:0000259" key="9">
    <source>
        <dbReference type="Pfam" id="PF09334"/>
    </source>
</evidence>
<dbReference type="PANTHER" id="PTHR43326:SF1">
    <property type="entry name" value="METHIONINE--TRNA LIGASE, MITOCHONDRIAL"/>
    <property type="match status" value="1"/>
</dbReference>
<feature type="binding site" evidence="8">
    <location>
        <position position="299"/>
    </location>
    <ligand>
        <name>ATP</name>
        <dbReference type="ChEBI" id="CHEBI:30616"/>
    </ligand>
</feature>
<comment type="subunit">
    <text evidence="8">Monomer.</text>
</comment>
<keyword evidence="8" id="KW-0479">Metal-binding</keyword>
<dbReference type="SUPFAM" id="SSF52374">
    <property type="entry name" value="Nucleotidylyl transferase"/>
    <property type="match status" value="1"/>
</dbReference>
<keyword evidence="6 8" id="KW-0030">Aminoacyl-tRNA synthetase</keyword>
<feature type="binding site" evidence="8">
    <location>
        <position position="150"/>
    </location>
    <ligand>
        <name>Zn(2+)</name>
        <dbReference type="ChEBI" id="CHEBI:29105"/>
    </ligand>
</feature>
<dbReference type="Gene3D" id="1.10.730.10">
    <property type="entry name" value="Isoleucyl-tRNA Synthetase, Domain 1"/>
    <property type="match status" value="1"/>
</dbReference>
<dbReference type="GO" id="GO:0006431">
    <property type="term" value="P:methionyl-tRNA aminoacylation"/>
    <property type="evidence" value="ECO:0007669"/>
    <property type="project" value="UniProtKB-UniRule"/>
</dbReference>
<dbReference type="HAMAP" id="MF_01228">
    <property type="entry name" value="Met_tRNA_synth_type2"/>
    <property type="match status" value="1"/>
</dbReference>
<protein>
    <recommendedName>
        <fullName evidence="8">Methionine--tRNA ligase</fullName>
        <ecNumber evidence="8">6.1.1.10</ecNumber>
    </recommendedName>
    <alternativeName>
        <fullName evidence="8">Methionyl-tRNA synthetase</fullName>
        <shortName evidence="8">MetRS</shortName>
    </alternativeName>
</protein>
<feature type="short sequence motif" description="'HIGH' region" evidence="8">
    <location>
        <begin position="16"/>
        <end position="26"/>
    </location>
</feature>
<dbReference type="Pfam" id="PF09334">
    <property type="entry name" value="tRNA-synt_1g"/>
    <property type="match status" value="2"/>
</dbReference>
<evidence type="ECO:0000256" key="4">
    <source>
        <dbReference type="ARBA" id="ARBA00022840"/>
    </source>
</evidence>
<comment type="similarity">
    <text evidence="8">Belongs to the class-I aminoacyl-tRNA synthetase family. MetG type 2A subfamily.</text>
</comment>
<keyword evidence="8" id="KW-0963">Cytoplasm</keyword>
<keyword evidence="3 8" id="KW-0547">Nucleotide-binding</keyword>
<dbReference type="InterPro" id="IPR014758">
    <property type="entry name" value="Met-tRNA_synth"/>
</dbReference>
<sequence>MPDIPSGSFFITTPIYYVTAAPHIGSAYTTTAADVLARWHRQRGENVYFLTGTDEHGQKVMRTAQKAGKGPQEFVDELVRDEWKPAWELLDIKPDRFIRTTDEDHVRQVQEFWQRLYDAGWVYEGEYTGRYCVDCEEFKSDDQVDAEGNCLIHERPTEIISEKNWFFKLSEFGDKLLALYDEVPDFIAPAGSRNEIINYVKSGLHDLSISRSSFDWGIKVPWDDTQVLYVWIDALLNYTSAAQIFDDPEHFAEIWPPTHLMSRDILRFHSVIWPAMLMAAGFAPPRRVYVHGYLLVGGKKMAKSNATAIHPREIVDTFGADAYRYYFMKSIPFGSDASFSWEHIQAVYADELANNLGNLASRVAAMIGRYFDGVLPSPGALTDADGEIADALRNAAQRADVAISNLHIHEAVGYTHDFVTRVNGYITEQEPWKVAKDDSPLARERLATILYTCAEALRAVAVLHNSVMPTAMAKLWDSLGATQTLGALDDQPLSSAAEWGTLPVGASVTKGEVLFPRIETEAAPA</sequence>
<evidence type="ECO:0000313" key="12">
    <source>
        <dbReference type="Proteomes" id="UP000463857"/>
    </source>
</evidence>
<comment type="subcellular location">
    <subcellularLocation>
        <location evidence="8">Cytoplasm</location>
    </subcellularLocation>
</comment>
<evidence type="ECO:0000256" key="8">
    <source>
        <dbReference type="HAMAP-Rule" id="MF_01228"/>
    </source>
</evidence>
<comment type="cofactor">
    <cofactor evidence="8">
        <name>Zn(2+)</name>
        <dbReference type="ChEBI" id="CHEBI:29105"/>
    </cofactor>
    <text evidence="8">Binds 1 zinc ion per subunit.</text>
</comment>
<evidence type="ECO:0000256" key="3">
    <source>
        <dbReference type="ARBA" id="ARBA00022741"/>
    </source>
</evidence>
<dbReference type="FunCoup" id="A0A7L4YPP9">
    <property type="interactions" value="398"/>
</dbReference>
<comment type="caution">
    <text evidence="8">Lacks conserved residue(s) required for the propagation of feature annotation.</text>
</comment>
<keyword evidence="8" id="KW-0862">Zinc</keyword>
<dbReference type="Pfam" id="PF19303">
    <property type="entry name" value="Anticodon_3"/>
    <property type="match status" value="1"/>
</dbReference>
<dbReference type="InterPro" id="IPR014729">
    <property type="entry name" value="Rossmann-like_a/b/a_fold"/>
</dbReference>
<name>A0A7L4YPP9_9ACTN</name>
<dbReference type="GO" id="GO:0005524">
    <property type="term" value="F:ATP binding"/>
    <property type="evidence" value="ECO:0007669"/>
    <property type="project" value="UniProtKB-UniRule"/>
</dbReference>
<dbReference type="GO" id="GO:0046872">
    <property type="term" value="F:metal ion binding"/>
    <property type="evidence" value="ECO:0007669"/>
    <property type="project" value="UniProtKB-KW"/>
</dbReference>
<evidence type="ECO:0000256" key="2">
    <source>
        <dbReference type="ARBA" id="ARBA00022598"/>
    </source>
</evidence>
<gene>
    <name evidence="8 11" type="primary">metG</name>
    <name evidence="11" type="ORF">EK0264_13810</name>
</gene>
<dbReference type="RefSeq" id="WP_159546392.1">
    <property type="nucleotide sequence ID" value="NZ_CP047156.1"/>
</dbReference>
<dbReference type="NCBIfam" id="TIGR00398">
    <property type="entry name" value="metG"/>
    <property type="match status" value="1"/>
</dbReference>
<keyword evidence="2 8" id="KW-0436">Ligase</keyword>
<feature type="domain" description="Methionyl/Leucyl tRNA synthetase" evidence="9">
    <location>
        <begin position="148"/>
        <end position="363"/>
    </location>
</feature>
<dbReference type="InterPro" id="IPR015413">
    <property type="entry name" value="Methionyl/Leucyl_tRNA_Synth"/>
</dbReference>
<dbReference type="CDD" id="cd00814">
    <property type="entry name" value="MetRS_core"/>
    <property type="match status" value="1"/>
</dbReference>
<dbReference type="SUPFAM" id="SSF47323">
    <property type="entry name" value="Anticodon-binding domain of a subclass of class I aminoacyl-tRNA synthetases"/>
    <property type="match status" value="1"/>
</dbReference>
<dbReference type="Proteomes" id="UP000463857">
    <property type="component" value="Chromosome"/>
</dbReference>
<feature type="binding site" evidence="8">
    <location>
        <position position="153"/>
    </location>
    <ligand>
        <name>Zn(2+)</name>
        <dbReference type="ChEBI" id="CHEBI:29105"/>
    </ligand>
</feature>
<dbReference type="PANTHER" id="PTHR43326">
    <property type="entry name" value="METHIONYL-TRNA SYNTHETASE"/>
    <property type="match status" value="1"/>
</dbReference>
<keyword evidence="12" id="KW-1185">Reference proteome</keyword>
<comment type="catalytic activity">
    <reaction evidence="7 8">
        <text>tRNA(Met) + L-methionine + ATP = L-methionyl-tRNA(Met) + AMP + diphosphate</text>
        <dbReference type="Rhea" id="RHEA:13481"/>
        <dbReference type="Rhea" id="RHEA-COMP:9667"/>
        <dbReference type="Rhea" id="RHEA-COMP:9698"/>
        <dbReference type="ChEBI" id="CHEBI:30616"/>
        <dbReference type="ChEBI" id="CHEBI:33019"/>
        <dbReference type="ChEBI" id="CHEBI:57844"/>
        <dbReference type="ChEBI" id="CHEBI:78442"/>
        <dbReference type="ChEBI" id="CHEBI:78530"/>
        <dbReference type="ChEBI" id="CHEBI:456215"/>
        <dbReference type="EC" id="6.1.1.10"/>
    </reaction>
</comment>
<dbReference type="CDD" id="cd07957">
    <property type="entry name" value="Anticodon_Ia_Met"/>
    <property type="match status" value="1"/>
</dbReference>
<dbReference type="EMBL" id="CP047156">
    <property type="protein sequence ID" value="QHC01255.1"/>
    <property type="molecule type" value="Genomic_DNA"/>
</dbReference>
<evidence type="ECO:0000256" key="6">
    <source>
        <dbReference type="ARBA" id="ARBA00023146"/>
    </source>
</evidence>
<evidence type="ECO:0000256" key="7">
    <source>
        <dbReference type="ARBA" id="ARBA00047364"/>
    </source>
</evidence>
<dbReference type="KEGG" id="eke:EK0264_13810"/>
<dbReference type="EC" id="6.1.1.10" evidence="8"/>
<organism evidence="11 12">
    <name type="scientific">Epidermidibacterium keratini</name>
    <dbReference type="NCBI Taxonomy" id="1891644"/>
    <lineage>
        <taxon>Bacteria</taxon>
        <taxon>Bacillati</taxon>
        <taxon>Actinomycetota</taxon>
        <taxon>Actinomycetes</taxon>
        <taxon>Sporichthyales</taxon>
        <taxon>Sporichthyaceae</taxon>
        <taxon>Epidermidibacterium</taxon>
    </lineage>
</organism>
<keyword evidence="4 8" id="KW-0067">ATP-binding</keyword>
<comment type="function">
    <text evidence="1 8">Is required not only for elongation of protein synthesis but also for the initiation of all mRNA translation through initiator tRNA(fMet) aminoacylation.</text>
</comment>
<feature type="domain" description="Methionyl/Leucyl tRNA synthetase" evidence="9">
    <location>
        <begin position="10"/>
        <end position="147"/>
    </location>
</feature>
<feature type="binding site" evidence="8">
    <location>
        <position position="132"/>
    </location>
    <ligand>
        <name>Zn(2+)</name>
        <dbReference type="ChEBI" id="CHEBI:29105"/>
    </ligand>
</feature>
<dbReference type="NCBIfam" id="NF008900">
    <property type="entry name" value="PRK12267.1"/>
    <property type="match status" value="1"/>
</dbReference>
<dbReference type="InParanoid" id="A0A7L4YPP9"/>
<dbReference type="GO" id="GO:0005737">
    <property type="term" value="C:cytoplasm"/>
    <property type="evidence" value="ECO:0007669"/>
    <property type="project" value="UniProtKB-SubCell"/>
</dbReference>
<dbReference type="InterPro" id="IPR023457">
    <property type="entry name" value="Met-tRNA_synth_2"/>
</dbReference>